<dbReference type="Gene3D" id="1.20.1250.20">
    <property type="entry name" value="MFS general substrate transporter like domains"/>
    <property type="match status" value="1"/>
</dbReference>
<dbReference type="EMBL" id="CP011125">
    <property type="protein sequence ID" value="AKF03881.1"/>
    <property type="molecule type" value="Genomic_DNA"/>
</dbReference>
<dbReference type="InterPro" id="IPR050189">
    <property type="entry name" value="MFS_Efflux_Transporters"/>
</dbReference>
<name>A0A0F6VZV4_9BACT</name>
<sequence length="415" mass="44029">MSPKDERRIILLLAAVQFVNILDFMIVMPLGPDFAGDLGIPLSHLGTIGGAYTLSAALSGFAGAFFLDRFDRRPALALSLLGLAIGTVGGALATGLESLLLARVVAGAFGGPATSVAMSILADVIPGERRGRALGTVMIAFSIASIVGVPVALELAQRGSWHTPFVATGALALIASIAAWLVLPSMRAHLDIEHEPALDGFRHLLTRPVTLLSYAMTWVAMMGGFVLIPNIASYVQLNLHYPREHLGLLYGAGGLLNFATMRPIGRLVDRIGSFRVQAIGTVLIVVVTWIGFVWSPPWMPVLPVFVGFMFASGMRNVSYSTLTSKVPSPEERARFMSLQSMVQHLGSAAGAFLGSQLLVEGAGGALVHMDRVAWTAMALMIATPVLMLAVESRVARSERIVAALDPVPVASSRDR</sequence>
<feature type="transmembrane region" description="Helical" evidence="6">
    <location>
        <begin position="48"/>
        <end position="67"/>
    </location>
</feature>
<proteinExistence type="predicted"/>
<keyword evidence="4 6" id="KW-1133">Transmembrane helix</keyword>
<dbReference type="Pfam" id="PF07690">
    <property type="entry name" value="MFS_1"/>
    <property type="match status" value="1"/>
</dbReference>
<feature type="domain" description="Major facilitator superfamily (MFS) profile" evidence="7">
    <location>
        <begin position="9"/>
        <end position="393"/>
    </location>
</feature>
<evidence type="ECO:0000256" key="6">
    <source>
        <dbReference type="SAM" id="Phobius"/>
    </source>
</evidence>
<evidence type="ECO:0000256" key="3">
    <source>
        <dbReference type="ARBA" id="ARBA00022692"/>
    </source>
</evidence>
<evidence type="ECO:0000256" key="5">
    <source>
        <dbReference type="ARBA" id="ARBA00023136"/>
    </source>
</evidence>
<keyword evidence="9" id="KW-1185">Reference proteome</keyword>
<dbReference type="InterPro" id="IPR036259">
    <property type="entry name" value="MFS_trans_sf"/>
</dbReference>
<gene>
    <name evidence="8" type="ORF">DB32_001030</name>
</gene>
<dbReference type="InterPro" id="IPR020846">
    <property type="entry name" value="MFS_dom"/>
</dbReference>
<keyword evidence="3 6" id="KW-0812">Transmembrane</keyword>
<comment type="subcellular location">
    <subcellularLocation>
        <location evidence="1">Cell membrane</location>
        <topology evidence="1">Multi-pass membrane protein</topology>
    </subcellularLocation>
</comment>
<dbReference type="KEGG" id="samy:DB32_001030"/>
<dbReference type="PROSITE" id="PS50850">
    <property type="entry name" value="MFS"/>
    <property type="match status" value="1"/>
</dbReference>
<reference evidence="8 9" key="1">
    <citation type="submission" date="2015-03" db="EMBL/GenBank/DDBJ databases">
        <title>Genome assembly of Sandaracinus amylolyticus DSM 53668.</title>
        <authorList>
            <person name="Sharma G."/>
            <person name="Subramanian S."/>
        </authorList>
    </citation>
    <scope>NUCLEOTIDE SEQUENCE [LARGE SCALE GENOMIC DNA]</scope>
    <source>
        <strain evidence="8 9">DSM 53668</strain>
    </source>
</reference>
<evidence type="ECO:0000259" key="7">
    <source>
        <dbReference type="PROSITE" id="PS50850"/>
    </source>
</evidence>
<evidence type="ECO:0000256" key="2">
    <source>
        <dbReference type="ARBA" id="ARBA00022475"/>
    </source>
</evidence>
<dbReference type="STRING" id="927083.DB32_001030"/>
<feature type="transmembrane region" description="Helical" evidence="6">
    <location>
        <begin position="74"/>
        <end position="94"/>
    </location>
</feature>
<dbReference type="OrthoDB" id="9807274at2"/>
<feature type="transmembrane region" description="Helical" evidence="6">
    <location>
        <begin position="276"/>
        <end position="294"/>
    </location>
</feature>
<evidence type="ECO:0000313" key="8">
    <source>
        <dbReference type="EMBL" id="AKF03881.1"/>
    </source>
</evidence>
<feature type="transmembrane region" description="Helical" evidence="6">
    <location>
        <begin position="9"/>
        <end position="28"/>
    </location>
</feature>
<feature type="transmembrane region" description="Helical" evidence="6">
    <location>
        <begin position="247"/>
        <end position="264"/>
    </location>
</feature>
<dbReference type="RefSeq" id="WP_053231291.1">
    <property type="nucleotide sequence ID" value="NZ_CP011125.1"/>
</dbReference>
<keyword evidence="5 6" id="KW-0472">Membrane</keyword>
<dbReference type="SUPFAM" id="SSF103473">
    <property type="entry name" value="MFS general substrate transporter"/>
    <property type="match status" value="1"/>
</dbReference>
<dbReference type="AlphaFoldDB" id="A0A0F6VZV4"/>
<feature type="transmembrane region" description="Helical" evidence="6">
    <location>
        <begin position="133"/>
        <end position="153"/>
    </location>
</feature>
<accession>A0A0F6VZV4</accession>
<feature type="transmembrane region" description="Helical" evidence="6">
    <location>
        <begin position="100"/>
        <end position="121"/>
    </location>
</feature>
<dbReference type="GO" id="GO:0005886">
    <property type="term" value="C:plasma membrane"/>
    <property type="evidence" value="ECO:0007669"/>
    <property type="project" value="UniProtKB-SubCell"/>
</dbReference>
<keyword evidence="2" id="KW-1003">Cell membrane</keyword>
<dbReference type="CDD" id="cd17324">
    <property type="entry name" value="MFS_NepI_like"/>
    <property type="match status" value="1"/>
</dbReference>
<organism evidence="8 9">
    <name type="scientific">Sandaracinus amylolyticus</name>
    <dbReference type="NCBI Taxonomy" id="927083"/>
    <lineage>
        <taxon>Bacteria</taxon>
        <taxon>Pseudomonadati</taxon>
        <taxon>Myxococcota</taxon>
        <taxon>Polyangia</taxon>
        <taxon>Polyangiales</taxon>
        <taxon>Sandaracinaceae</taxon>
        <taxon>Sandaracinus</taxon>
    </lineage>
</organism>
<dbReference type="InterPro" id="IPR011701">
    <property type="entry name" value="MFS"/>
</dbReference>
<dbReference type="PANTHER" id="PTHR43124">
    <property type="entry name" value="PURINE EFFLUX PUMP PBUE"/>
    <property type="match status" value="1"/>
</dbReference>
<dbReference type="Proteomes" id="UP000034883">
    <property type="component" value="Chromosome"/>
</dbReference>
<feature type="transmembrane region" description="Helical" evidence="6">
    <location>
        <begin position="211"/>
        <end position="235"/>
    </location>
</feature>
<protein>
    <submittedName>
        <fullName evidence="8">Arabinose efflux permease</fullName>
    </submittedName>
</protein>
<evidence type="ECO:0000256" key="4">
    <source>
        <dbReference type="ARBA" id="ARBA00022989"/>
    </source>
</evidence>
<dbReference type="PANTHER" id="PTHR43124:SF3">
    <property type="entry name" value="CHLORAMPHENICOL EFFLUX PUMP RV0191"/>
    <property type="match status" value="1"/>
</dbReference>
<evidence type="ECO:0000313" key="9">
    <source>
        <dbReference type="Proteomes" id="UP000034883"/>
    </source>
</evidence>
<evidence type="ECO:0000256" key="1">
    <source>
        <dbReference type="ARBA" id="ARBA00004651"/>
    </source>
</evidence>
<dbReference type="GO" id="GO:0022857">
    <property type="term" value="F:transmembrane transporter activity"/>
    <property type="evidence" value="ECO:0007669"/>
    <property type="project" value="InterPro"/>
</dbReference>
<feature type="transmembrane region" description="Helical" evidence="6">
    <location>
        <begin position="165"/>
        <end position="183"/>
    </location>
</feature>
<feature type="transmembrane region" description="Helical" evidence="6">
    <location>
        <begin position="371"/>
        <end position="390"/>
    </location>
</feature>